<dbReference type="InterPro" id="IPR004088">
    <property type="entry name" value="KH_dom_type_1"/>
</dbReference>
<dbReference type="EMBL" id="JARGDH010000003">
    <property type="protein sequence ID" value="KAL0272141.1"/>
    <property type="molecule type" value="Genomic_DNA"/>
</dbReference>
<dbReference type="InterPro" id="IPR036612">
    <property type="entry name" value="KH_dom_type_1_sf"/>
</dbReference>
<dbReference type="Pfam" id="PF00567">
    <property type="entry name" value="TUDOR"/>
    <property type="match status" value="1"/>
</dbReference>
<dbReference type="SUPFAM" id="SSF54791">
    <property type="entry name" value="Eukaryotic type KH-domain (KH-domain type I)"/>
    <property type="match status" value="1"/>
</dbReference>
<keyword evidence="3" id="KW-0472">Membrane</keyword>
<accession>A0AAW2HRP7</accession>
<feature type="region of interest" description="Disordered" evidence="2">
    <location>
        <begin position="198"/>
        <end position="265"/>
    </location>
</feature>
<name>A0AAW2HRP7_9NEOP</name>
<dbReference type="InterPro" id="IPR050621">
    <property type="entry name" value="Tudor_domain_containing"/>
</dbReference>
<proteinExistence type="predicted"/>
<dbReference type="CDD" id="cd22395">
    <property type="entry name" value="KH-I_AKAP1"/>
    <property type="match status" value="1"/>
</dbReference>
<dbReference type="InterPro" id="IPR035437">
    <property type="entry name" value="SNase_OB-fold_sf"/>
</dbReference>
<dbReference type="PROSITE" id="PS50304">
    <property type="entry name" value="TUDOR"/>
    <property type="match status" value="1"/>
</dbReference>
<keyword evidence="3" id="KW-0812">Transmembrane</keyword>
<dbReference type="SMART" id="SM00333">
    <property type="entry name" value="TUDOR"/>
    <property type="match status" value="1"/>
</dbReference>
<feature type="compositionally biased region" description="Basic and acidic residues" evidence="2">
    <location>
        <begin position="198"/>
        <end position="216"/>
    </location>
</feature>
<keyword evidence="1" id="KW-0694">RNA-binding</keyword>
<dbReference type="PANTHER" id="PTHR22948:SF65">
    <property type="entry name" value="A-KINASE ANCHORING PROTEIN 1"/>
    <property type="match status" value="1"/>
</dbReference>
<feature type="region of interest" description="Disordered" evidence="2">
    <location>
        <begin position="32"/>
        <end position="70"/>
    </location>
</feature>
<dbReference type="InterPro" id="IPR004087">
    <property type="entry name" value="KH_dom"/>
</dbReference>
<dbReference type="SUPFAM" id="SSF50199">
    <property type="entry name" value="Staphylococcal nuclease"/>
    <property type="match status" value="1"/>
</dbReference>
<gene>
    <name evidence="5" type="ORF">PYX00_005223</name>
</gene>
<evidence type="ECO:0000256" key="2">
    <source>
        <dbReference type="SAM" id="MobiDB-lite"/>
    </source>
</evidence>
<feature type="domain" description="Tudor" evidence="4">
    <location>
        <begin position="427"/>
        <end position="485"/>
    </location>
</feature>
<dbReference type="Gene3D" id="3.30.1370.10">
    <property type="entry name" value="K Homology domain, type 1"/>
    <property type="match status" value="1"/>
</dbReference>
<evidence type="ECO:0000256" key="1">
    <source>
        <dbReference type="PROSITE-ProRule" id="PRU00117"/>
    </source>
</evidence>
<dbReference type="GO" id="GO:0010468">
    <property type="term" value="P:regulation of gene expression"/>
    <property type="evidence" value="ECO:0007669"/>
    <property type="project" value="UniProtKB-ARBA"/>
</dbReference>
<dbReference type="SMART" id="SM00322">
    <property type="entry name" value="KH"/>
    <property type="match status" value="1"/>
</dbReference>
<dbReference type="PANTHER" id="PTHR22948">
    <property type="entry name" value="TUDOR DOMAIN CONTAINING PROTEIN"/>
    <property type="match status" value="1"/>
</dbReference>
<comment type="caution">
    <text evidence="5">The sequence shown here is derived from an EMBL/GenBank/DDBJ whole genome shotgun (WGS) entry which is preliminary data.</text>
</comment>
<keyword evidence="3" id="KW-1133">Transmembrane helix</keyword>
<feature type="compositionally biased region" description="Polar residues" evidence="2">
    <location>
        <begin position="229"/>
        <end position="245"/>
    </location>
</feature>
<feature type="region of interest" description="Disordered" evidence="2">
    <location>
        <begin position="100"/>
        <end position="176"/>
    </location>
</feature>
<dbReference type="InterPro" id="IPR002999">
    <property type="entry name" value="Tudor"/>
</dbReference>
<dbReference type="PROSITE" id="PS50084">
    <property type="entry name" value="KH_TYPE_1"/>
    <property type="match status" value="1"/>
</dbReference>
<reference evidence="5" key="1">
    <citation type="journal article" date="2024" name="Gigascience">
        <title>Chromosome-level genome of the poultry shaft louse Menopon gallinae provides insight into the host-switching and adaptive evolution of parasitic lice.</title>
        <authorList>
            <person name="Xu Y."/>
            <person name="Ma L."/>
            <person name="Liu S."/>
            <person name="Liang Y."/>
            <person name="Liu Q."/>
            <person name="He Z."/>
            <person name="Tian L."/>
            <person name="Duan Y."/>
            <person name="Cai W."/>
            <person name="Li H."/>
            <person name="Song F."/>
        </authorList>
    </citation>
    <scope>NUCLEOTIDE SEQUENCE</scope>
    <source>
        <strain evidence="5">Cailab_2023a</strain>
    </source>
</reference>
<feature type="transmembrane region" description="Helical" evidence="3">
    <location>
        <begin position="7"/>
        <end position="28"/>
    </location>
</feature>
<dbReference type="GO" id="GO:0005739">
    <property type="term" value="C:mitochondrion"/>
    <property type="evidence" value="ECO:0007669"/>
    <property type="project" value="UniProtKB-ARBA"/>
</dbReference>
<protein>
    <recommendedName>
        <fullName evidence="4">Tudor domain-containing protein</fullName>
    </recommendedName>
</protein>
<feature type="compositionally biased region" description="Basic residues" evidence="2">
    <location>
        <begin position="153"/>
        <end position="168"/>
    </location>
</feature>
<dbReference type="GO" id="GO:0003723">
    <property type="term" value="F:RNA binding"/>
    <property type="evidence" value="ECO:0007669"/>
    <property type="project" value="UniProtKB-UniRule"/>
</dbReference>
<dbReference type="AlphaFoldDB" id="A0AAW2HRP7"/>
<sequence>MSPILPAAGRVCFMSLPAFAILLSFLWYRKKRGSPKTDSGGAVEETRIDKTSVNCEEEEEEESVDNNKSISDELIEIGDQNRVEVIEIVDQVIKNSDIESSRWQEPIEPEPAREKEIEPIQTETKAEEEEEERRRKEQQQQQQQQQQEEEKKPAKKGKCGKKAKKMAKKSTQEKKEGNTACILEKKLAELDLSAKKCNGDVGEEKPLPEDVAERDSANNSPSEVMLASPSVSGYSDTHSEGSSDSGKGCSEMLTPSRTPASGNSVSGDVPATLVYEFEIPQYLVGRLIGRHGSNAYEIKRATNAAIYIKTHPNTNELKICAVEGTQMDVDSALDMIRRKFSKKRYPNLTLEQVVISPEPLMVPIFPENYQLYLIEGINNDVILSSLVSAGHFFLQQPTHPTFPALARLNACMAHCYSQPNQPSIPEGVGAGVLCAAPAHDGWYRAQITEMEEGSEFCSIKFVDYGGYMSLPVSSLRQIRADFINLPFQAAECILADVKPANGESAWSEEAKETVEKLTFGNILQAQVYGYAFPGVPLIYLYTVVNNEFILINEELVNRGYAEWQYCEPAPEGVQEDEGAVGCSEIEEPEPVAVPV</sequence>
<organism evidence="5">
    <name type="scientific">Menopon gallinae</name>
    <name type="common">poultry shaft louse</name>
    <dbReference type="NCBI Taxonomy" id="328185"/>
    <lineage>
        <taxon>Eukaryota</taxon>
        <taxon>Metazoa</taxon>
        <taxon>Ecdysozoa</taxon>
        <taxon>Arthropoda</taxon>
        <taxon>Hexapoda</taxon>
        <taxon>Insecta</taxon>
        <taxon>Pterygota</taxon>
        <taxon>Neoptera</taxon>
        <taxon>Paraneoptera</taxon>
        <taxon>Psocodea</taxon>
        <taxon>Troctomorpha</taxon>
        <taxon>Phthiraptera</taxon>
        <taxon>Amblycera</taxon>
        <taxon>Menoponidae</taxon>
        <taxon>Menopon</taxon>
    </lineage>
</organism>
<dbReference type="Pfam" id="PF00013">
    <property type="entry name" value="KH_1"/>
    <property type="match status" value="1"/>
</dbReference>
<feature type="compositionally biased region" description="Acidic residues" evidence="2">
    <location>
        <begin position="55"/>
        <end position="64"/>
    </location>
</feature>
<feature type="compositionally biased region" description="Polar residues" evidence="2">
    <location>
        <begin position="253"/>
        <end position="265"/>
    </location>
</feature>
<evidence type="ECO:0000313" key="5">
    <source>
        <dbReference type="EMBL" id="KAL0272141.1"/>
    </source>
</evidence>
<evidence type="ECO:0000256" key="3">
    <source>
        <dbReference type="SAM" id="Phobius"/>
    </source>
</evidence>
<dbReference type="InterPro" id="IPR047367">
    <property type="entry name" value="Tudor_AKAP1"/>
</dbReference>
<evidence type="ECO:0000259" key="4">
    <source>
        <dbReference type="PROSITE" id="PS50304"/>
    </source>
</evidence>
<dbReference type="CDD" id="cd20407">
    <property type="entry name" value="Tudor_AKAP1"/>
    <property type="match status" value="1"/>
</dbReference>
<dbReference type="InterPro" id="IPR047368">
    <property type="entry name" value="KH-I_AKAP1"/>
</dbReference>
<dbReference type="Gene3D" id="2.40.50.90">
    <property type="match status" value="1"/>
</dbReference>
<dbReference type="SUPFAM" id="SSF63748">
    <property type="entry name" value="Tudor/PWWP/MBT"/>
    <property type="match status" value="1"/>
</dbReference>
<dbReference type="Gene3D" id="2.30.30.140">
    <property type="match status" value="1"/>
</dbReference>